<organism evidence="2 3">
    <name type="scientific">Glossina pallidipes</name>
    <name type="common">Tsetse fly</name>
    <dbReference type="NCBI Taxonomy" id="7398"/>
    <lineage>
        <taxon>Eukaryota</taxon>
        <taxon>Metazoa</taxon>
        <taxon>Ecdysozoa</taxon>
        <taxon>Arthropoda</taxon>
        <taxon>Hexapoda</taxon>
        <taxon>Insecta</taxon>
        <taxon>Pterygota</taxon>
        <taxon>Neoptera</taxon>
        <taxon>Endopterygota</taxon>
        <taxon>Diptera</taxon>
        <taxon>Brachycera</taxon>
        <taxon>Muscomorpha</taxon>
        <taxon>Hippoboscoidea</taxon>
        <taxon>Glossinidae</taxon>
        <taxon>Glossina</taxon>
    </lineage>
</organism>
<keyword evidence="1" id="KW-0812">Transmembrane</keyword>
<proteinExistence type="predicted"/>
<accession>A0A1A9ZM53</accession>
<dbReference type="VEuPathDB" id="VectorBase:GPAI018921"/>
<dbReference type="Proteomes" id="UP000092445">
    <property type="component" value="Unassembled WGS sequence"/>
</dbReference>
<sequence>MARCKKGHRDERDITFNMAAVYICGIPHVLAISRVLAIPRVFAILRVLDVVGVLCTLGVGILAPYSSSSLSVPFLVMFMVASKTSSITVKSLVTSVPSNPKKSGLSVGWSLRSAYNRFECPHVCGVNN</sequence>
<evidence type="ECO:0000313" key="3">
    <source>
        <dbReference type="Proteomes" id="UP000092445"/>
    </source>
</evidence>
<dbReference type="EnsemblMetazoa" id="GPAI018921-RA">
    <property type="protein sequence ID" value="GPAI018921-PA"/>
    <property type="gene ID" value="GPAI018921"/>
</dbReference>
<reference evidence="2" key="2">
    <citation type="submission" date="2020-05" db="UniProtKB">
        <authorList>
            <consortium name="EnsemblMetazoa"/>
        </authorList>
    </citation>
    <scope>IDENTIFICATION</scope>
    <source>
        <strain evidence="2">IAEA</strain>
    </source>
</reference>
<protein>
    <submittedName>
        <fullName evidence="2">Uncharacterized protein</fullName>
    </submittedName>
</protein>
<name>A0A1A9ZM53_GLOPL</name>
<keyword evidence="3" id="KW-1185">Reference proteome</keyword>
<keyword evidence="1" id="KW-1133">Transmembrane helix</keyword>
<dbReference type="AlphaFoldDB" id="A0A1A9ZM53"/>
<reference evidence="3" key="1">
    <citation type="submission" date="2014-03" db="EMBL/GenBank/DDBJ databases">
        <authorList>
            <person name="Aksoy S."/>
            <person name="Warren W."/>
            <person name="Wilson R.K."/>
        </authorList>
    </citation>
    <scope>NUCLEOTIDE SEQUENCE [LARGE SCALE GENOMIC DNA]</scope>
    <source>
        <strain evidence="3">IAEA</strain>
    </source>
</reference>
<keyword evidence="1" id="KW-0472">Membrane</keyword>
<feature type="transmembrane region" description="Helical" evidence="1">
    <location>
        <begin position="19"/>
        <end position="37"/>
    </location>
</feature>
<evidence type="ECO:0000256" key="1">
    <source>
        <dbReference type="SAM" id="Phobius"/>
    </source>
</evidence>
<evidence type="ECO:0000313" key="2">
    <source>
        <dbReference type="EnsemblMetazoa" id="GPAI018921-PA"/>
    </source>
</evidence>